<proteinExistence type="predicted"/>
<gene>
    <name evidence="1" type="ORF">ACA1_170780</name>
</gene>
<organism evidence="1 2">
    <name type="scientific">Acanthamoeba castellanii (strain ATCC 30010 / Neff)</name>
    <dbReference type="NCBI Taxonomy" id="1257118"/>
    <lineage>
        <taxon>Eukaryota</taxon>
        <taxon>Amoebozoa</taxon>
        <taxon>Discosea</taxon>
        <taxon>Longamoebia</taxon>
        <taxon>Centramoebida</taxon>
        <taxon>Acanthamoebidae</taxon>
        <taxon>Acanthamoeba</taxon>
    </lineage>
</organism>
<sequence>GKQFNKTVAGKHNSYLPLPQGSVCLLNKHFTAANLCDDQHLS</sequence>
<feature type="non-terminal residue" evidence="1">
    <location>
        <position position="42"/>
    </location>
</feature>
<name>L8HH55_ACACF</name>
<reference evidence="1 2" key="1">
    <citation type="journal article" date="2013" name="Genome Biol.">
        <title>Genome of Acanthamoeba castellanii highlights extensive lateral gene transfer and early evolution of tyrosine kinase signaling.</title>
        <authorList>
            <person name="Clarke M."/>
            <person name="Lohan A.J."/>
            <person name="Liu B."/>
            <person name="Lagkouvardos I."/>
            <person name="Roy S."/>
            <person name="Zafar N."/>
            <person name="Bertelli C."/>
            <person name="Schilde C."/>
            <person name="Kianianmomeni A."/>
            <person name="Burglin T.R."/>
            <person name="Frech C."/>
            <person name="Turcotte B."/>
            <person name="Kopec K.O."/>
            <person name="Synnott J.M."/>
            <person name="Choo C."/>
            <person name="Paponov I."/>
            <person name="Finkler A."/>
            <person name="Soon Heng Tan C."/>
            <person name="Hutchins A.P."/>
            <person name="Weinmeier T."/>
            <person name="Rattei T."/>
            <person name="Chu J.S."/>
            <person name="Gimenez G."/>
            <person name="Irimia M."/>
            <person name="Rigden D.J."/>
            <person name="Fitzpatrick D.A."/>
            <person name="Lorenzo-Morales J."/>
            <person name="Bateman A."/>
            <person name="Chiu C.H."/>
            <person name="Tang P."/>
            <person name="Hegemann P."/>
            <person name="Fromm H."/>
            <person name="Raoult D."/>
            <person name="Greub G."/>
            <person name="Miranda-Saavedra D."/>
            <person name="Chen N."/>
            <person name="Nash P."/>
            <person name="Ginger M.L."/>
            <person name="Horn M."/>
            <person name="Schaap P."/>
            <person name="Caler L."/>
            <person name="Loftus B."/>
        </authorList>
    </citation>
    <scope>NUCLEOTIDE SEQUENCE [LARGE SCALE GENOMIC DNA]</scope>
    <source>
        <strain evidence="1 2">Neff</strain>
    </source>
</reference>
<feature type="non-terminal residue" evidence="1">
    <location>
        <position position="1"/>
    </location>
</feature>
<dbReference type="Proteomes" id="UP000011083">
    <property type="component" value="Unassembled WGS sequence"/>
</dbReference>
<dbReference type="RefSeq" id="XP_004356437.1">
    <property type="nucleotide sequence ID" value="XM_004356384.1"/>
</dbReference>
<keyword evidence="2" id="KW-1185">Reference proteome</keyword>
<accession>L8HH55</accession>
<protein>
    <submittedName>
        <fullName evidence="1">Uncharacterized protein</fullName>
    </submittedName>
</protein>
<dbReference type="KEGG" id="acan:ACA1_170780"/>
<dbReference type="AlphaFoldDB" id="L8HH55"/>
<dbReference type="GeneID" id="14925567"/>
<evidence type="ECO:0000313" key="1">
    <source>
        <dbReference type="EMBL" id="ELR24537.1"/>
    </source>
</evidence>
<evidence type="ECO:0000313" key="2">
    <source>
        <dbReference type="Proteomes" id="UP000011083"/>
    </source>
</evidence>
<dbReference type="VEuPathDB" id="AmoebaDB:ACA1_170780"/>
<dbReference type="EMBL" id="KB007811">
    <property type="protein sequence ID" value="ELR24537.1"/>
    <property type="molecule type" value="Genomic_DNA"/>
</dbReference>